<feature type="transmembrane region" description="Helical" evidence="7">
    <location>
        <begin position="308"/>
        <end position="326"/>
    </location>
</feature>
<dbReference type="NCBIfam" id="TIGR00804">
    <property type="entry name" value="nupC"/>
    <property type="match status" value="1"/>
</dbReference>
<evidence type="ECO:0000313" key="13">
    <source>
        <dbReference type="Proteomes" id="UP001204798"/>
    </source>
</evidence>
<dbReference type="InterPro" id="IPR018270">
    <property type="entry name" value="C_nuclsd_transpt_met_bac"/>
</dbReference>
<evidence type="ECO:0000256" key="7">
    <source>
        <dbReference type="RuleBase" id="RU362018"/>
    </source>
</evidence>
<dbReference type="Pfam" id="PF07662">
    <property type="entry name" value="Nucleos_tra2_C"/>
    <property type="match status" value="1"/>
</dbReference>
<keyword evidence="6 7" id="KW-0472">Membrane</keyword>
<dbReference type="PANTHER" id="PTHR10590:SF4">
    <property type="entry name" value="SOLUTE CARRIER FAMILY 28 MEMBER 3"/>
    <property type="match status" value="1"/>
</dbReference>
<dbReference type="Proteomes" id="UP001204798">
    <property type="component" value="Unassembled WGS sequence"/>
</dbReference>
<keyword evidence="4 7" id="KW-0812">Transmembrane</keyword>
<protein>
    <recommendedName>
        <fullName evidence="7">Nucleoside permease</fullName>
    </recommendedName>
</protein>
<evidence type="ECO:0000256" key="5">
    <source>
        <dbReference type="ARBA" id="ARBA00022989"/>
    </source>
</evidence>
<name>A0ABT2EJQ1_9BACT</name>
<feature type="transmembrane region" description="Helical" evidence="7">
    <location>
        <begin position="407"/>
        <end position="426"/>
    </location>
</feature>
<feature type="transmembrane region" description="Helical" evidence="7">
    <location>
        <begin position="332"/>
        <end position="354"/>
    </location>
</feature>
<comment type="caution">
    <text evidence="12">The sequence shown here is derived from an EMBL/GenBank/DDBJ whole genome shotgun (WGS) entry which is preliminary data.</text>
</comment>
<dbReference type="InterPro" id="IPR002668">
    <property type="entry name" value="CNT_N_dom"/>
</dbReference>
<evidence type="ECO:0000313" key="12">
    <source>
        <dbReference type="EMBL" id="MCS3918185.1"/>
    </source>
</evidence>
<keyword evidence="3" id="KW-1003">Cell membrane</keyword>
<keyword evidence="7" id="KW-0813">Transport</keyword>
<dbReference type="Pfam" id="PF01773">
    <property type="entry name" value="Nucleos_tra2_N"/>
    <property type="match status" value="1"/>
</dbReference>
<feature type="transmembrane region" description="Helical" evidence="7">
    <location>
        <begin position="63"/>
        <end position="83"/>
    </location>
</feature>
<comment type="similarity">
    <text evidence="2 7">Belongs to the concentrative nucleoside transporter (CNT) (TC 2.A.41) family.</text>
</comment>
<feature type="transmembrane region" description="Helical" evidence="7">
    <location>
        <begin position="136"/>
        <end position="161"/>
    </location>
</feature>
<dbReference type="InterPro" id="IPR011642">
    <property type="entry name" value="Gate_dom"/>
</dbReference>
<comment type="subcellular location">
    <subcellularLocation>
        <location evidence="1">Cell membrane</location>
        <topology evidence="1">Multi-pass membrane protein</topology>
    </subcellularLocation>
</comment>
<keyword evidence="5 7" id="KW-1133">Transmembrane helix</keyword>
<feature type="domain" description="Concentrative nucleoside transporter C-terminal" evidence="10">
    <location>
        <begin position="209"/>
        <end position="423"/>
    </location>
</feature>
<feature type="domain" description="Nucleoside transporter/FeoB GTPase Gate" evidence="11">
    <location>
        <begin position="106"/>
        <end position="203"/>
    </location>
</feature>
<reference evidence="12 13" key="1">
    <citation type="submission" date="2022-08" db="EMBL/GenBank/DDBJ databases">
        <title>Bacterial and archaeal communities from various locations to study Microbial Dark Matter (Phase II).</title>
        <authorList>
            <person name="Stepanauskas R."/>
        </authorList>
    </citation>
    <scope>NUCLEOTIDE SEQUENCE [LARGE SCALE GENOMIC DNA]</scope>
    <source>
        <strain evidence="12 13">PD1</strain>
    </source>
</reference>
<feature type="transmembrane region" description="Helical" evidence="7">
    <location>
        <begin position="103"/>
        <end position="124"/>
    </location>
</feature>
<evidence type="ECO:0000256" key="1">
    <source>
        <dbReference type="ARBA" id="ARBA00004651"/>
    </source>
</evidence>
<feature type="domain" description="Concentrative nucleoside transporter N-terminal" evidence="9">
    <location>
        <begin position="8"/>
        <end position="81"/>
    </location>
</feature>
<evidence type="ECO:0000256" key="2">
    <source>
        <dbReference type="ARBA" id="ARBA00009033"/>
    </source>
</evidence>
<proteinExistence type="inferred from homology"/>
<feature type="transmembrane region" description="Helical" evidence="7">
    <location>
        <begin position="266"/>
        <end position="288"/>
    </location>
</feature>
<keyword evidence="13" id="KW-1185">Reference proteome</keyword>
<feature type="coiled-coil region" evidence="8">
    <location>
        <begin position="468"/>
        <end position="499"/>
    </location>
</feature>
<organism evidence="12 13">
    <name type="scientific">Candidatus Fervidibacter sacchari</name>
    <dbReference type="NCBI Taxonomy" id="1448929"/>
    <lineage>
        <taxon>Bacteria</taxon>
        <taxon>Candidatus Fervidibacterota</taxon>
        <taxon>Candidatus Fervidibacter</taxon>
    </lineage>
</organism>
<evidence type="ECO:0000256" key="8">
    <source>
        <dbReference type="SAM" id="Coils"/>
    </source>
</evidence>
<evidence type="ECO:0000256" key="3">
    <source>
        <dbReference type="ARBA" id="ARBA00022475"/>
    </source>
</evidence>
<dbReference type="EMBL" id="JANUCP010000001">
    <property type="protein sequence ID" value="MCS3918185.1"/>
    <property type="molecule type" value="Genomic_DNA"/>
</dbReference>
<feature type="transmembrane region" description="Helical" evidence="7">
    <location>
        <begin position="32"/>
        <end position="51"/>
    </location>
</feature>
<accession>A0ABT2EJQ1</accession>
<feature type="transmembrane region" description="Helical" evidence="7">
    <location>
        <begin position="366"/>
        <end position="387"/>
    </location>
</feature>
<dbReference type="InterPro" id="IPR011657">
    <property type="entry name" value="CNT_C_dom"/>
</dbReference>
<evidence type="ECO:0000259" key="11">
    <source>
        <dbReference type="Pfam" id="PF07670"/>
    </source>
</evidence>
<evidence type="ECO:0000256" key="6">
    <source>
        <dbReference type="ARBA" id="ARBA00023136"/>
    </source>
</evidence>
<evidence type="ECO:0000259" key="10">
    <source>
        <dbReference type="Pfam" id="PF07662"/>
    </source>
</evidence>
<sequence>MERLVSVVGIFAFLLLAWLCSSNRRVVQWRVVVWGLALQFAFALFILRTPIGLKIFDWAREAINTVLGFTTYGAAFVFGHLALNPNNPAHEPLMAQYGKPIGLVFFFGVLTTIIFFASLMSILYHLGIMQAVVKAVAWVMVRTMGTSGAESLSAAANIFVGQTEAPLVVRPYVAQMTRSELMAVMTGGFATIAGGVMAAYVAFGVDGGHLLTASVISAPAALVMAKLMEPETEEPLTKGTVRVTFERTTVNLIDAAAVGAADGLRLAFNVAAMLVAFLALLAMVNAFLGWLDKTFISLVIPLQGRQPLSLETLLGYLFAPLAFLLGTPTQDVLTMGSLMGIKVAANEFVAFVRLADLKDAVDPRTFVLATYALCGFANFGSIAIQIGGISAIAPERRADLAKLGLKAMWAGALASWLTACVAGTLISEREAKWRYLVDLSRRTEQVRVFTQPYEIAKEFAHSVNPKERELAEEVVEKLKKRAKQLWDETEQQAQQLLREGKRDEAIKAYEDFARQIAFPEWQRKAWEKAKSLRE</sequence>
<evidence type="ECO:0000259" key="9">
    <source>
        <dbReference type="Pfam" id="PF01773"/>
    </source>
</evidence>
<keyword evidence="8" id="KW-0175">Coiled coil</keyword>
<feature type="transmembrane region" description="Helical" evidence="7">
    <location>
        <begin position="181"/>
        <end position="203"/>
    </location>
</feature>
<dbReference type="PANTHER" id="PTHR10590">
    <property type="entry name" value="SODIUM/NUCLEOSIDE COTRANSPORTER"/>
    <property type="match status" value="1"/>
</dbReference>
<gene>
    <name evidence="12" type="ORF">M2350_000582</name>
</gene>
<dbReference type="Pfam" id="PF07670">
    <property type="entry name" value="Gate"/>
    <property type="match status" value="1"/>
</dbReference>
<evidence type="ECO:0000256" key="4">
    <source>
        <dbReference type="ARBA" id="ARBA00022692"/>
    </source>
</evidence>
<dbReference type="InterPro" id="IPR008276">
    <property type="entry name" value="C_nuclsd_transpt"/>
</dbReference>